<dbReference type="Gene3D" id="2.60.200.20">
    <property type="match status" value="1"/>
</dbReference>
<keyword evidence="5" id="KW-0479">Metal-binding</keyword>
<dbReference type="EMBL" id="JBHSCX010000001">
    <property type="protein sequence ID" value="MFC4360673.1"/>
    <property type="molecule type" value="Genomic_DNA"/>
</dbReference>
<keyword evidence="4" id="KW-0349">Heme</keyword>
<dbReference type="InterPro" id="IPR000253">
    <property type="entry name" value="FHA_dom"/>
</dbReference>
<evidence type="ECO:0000256" key="2">
    <source>
        <dbReference type="ARBA" id="ARBA00004196"/>
    </source>
</evidence>
<keyword evidence="6" id="KW-0732">Signal</keyword>
<dbReference type="CDD" id="cd00060">
    <property type="entry name" value="FHA"/>
    <property type="match status" value="1"/>
</dbReference>
<dbReference type="Pfam" id="PF00498">
    <property type="entry name" value="FHA"/>
    <property type="match status" value="1"/>
</dbReference>
<dbReference type="Proteomes" id="UP001595840">
    <property type="component" value="Unassembled WGS sequence"/>
</dbReference>
<feature type="domain" description="FHA" evidence="10">
    <location>
        <begin position="28"/>
        <end position="89"/>
    </location>
</feature>
<name>A0ABV8UYQ2_9GAMM</name>
<evidence type="ECO:0000259" key="10">
    <source>
        <dbReference type="Pfam" id="PF00498"/>
    </source>
</evidence>
<dbReference type="PANTHER" id="PTHR35038">
    <property type="entry name" value="DISSIMILATORY SULFITE REDUCTASE SIRA"/>
    <property type="match status" value="1"/>
</dbReference>
<dbReference type="InterPro" id="IPR036280">
    <property type="entry name" value="Multihaem_cyt_sf"/>
</dbReference>
<keyword evidence="13" id="KW-1185">Reference proteome</keyword>
<keyword evidence="7" id="KW-0249">Electron transport</keyword>
<keyword evidence="9" id="KW-0812">Transmembrane</keyword>
<dbReference type="SUPFAM" id="SSF49879">
    <property type="entry name" value="SMAD/FHA domain"/>
    <property type="match status" value="1"/>
</dbReference>
<evidence type="ECO:0000256" key="7">
    <source>
        <dbReference type="ARBA" id="ARBA00022982"/>
    </source>
</evidence>
<dbReference type="Pfam" id="PF14537">
    <property type="entry name" value="Cytochrom_c3_2"/>
    <property type="match status" value="1"/>
</dbReference>
<feature type="transmembrane region" description="Helical" evidence="9">
    <location>
        <begin position="136"/>
        <end position="155"/>
    </location>
</feature>
<proteinExistence type="predicted"/>
<comment type="cofactor">
    <cofactor evidence="1">
        <name>heme c</name>
        <dbReference type="ChEBI" id="CHEBI:61717"/>
    </cofactor>
</comment>
<evidence type="ECO:0000256" key="1">
    <source>
        <dbReference type="ARBA" id="ARBA00001926"/>
    </source>
</evidence>
<evidence type="ECO:0000256" key="4">
    <source>
        <dbReference type="ARBA" id="ARBA00022617"/>
    </source>
</evidence>
<evidence type="ECO:0000256" key="3">
    <source>
        <dbReference type="ARBA" id="ARBA00022448"/>
    </source>
</evidence>
<organism evidence="12 13">
    <name type="scientific">Simiduia curdlanivorans</name>
    <dbReference type="NCBI Taxonomy" id="1492769"/>
    <lineage>
        <taxon>Bacteria</taxon>
        <taxon>Pseudomonadati</taxon>
        <taxon>Pseudomonadota</taxon>
        <taxon>Gammaproteobacteria</taxon>
        <taxon>Cellvibrionales</taxon>
        <taxon>Cellvibrionaceae</taxon>
        <taxon>Simiduia</taxon>
    </lineage>
</organism>
<evidence type="ECO:0000256" key="5">
    <source>
        <dbReference type="ARBA" id="ARBA00022723"/>
    </source>
</evidence>
<reference evidence="13" key="1">
    <citation type="journal article" date="2019" name="Int. J. Syst. Evol. Microbiol.">
        <title>The Global Catalogue of Microorganisms (GCM) 10K type strain sequencing project: providing services to taxonomists for standard genome sequencing and annotation.</title>
        <authorList>
            <consortium name="The Broad Institute Genomics Platform"/>
            <consortium name="The Broad Institute Genome Sequencing Center for Infectious Disease"/>
            <person name="Wu L."/>
            <person name="Ma J."/>
        </authorList>
    </citation>
    <scope>NUCLEOTIDE SEQUENCE [LARGE SCALE GENOMIC DNA]</scope>
    <source>
        <strain evidence="13">CECT 8570</strain>
    </source>
</reference>
<feature type="domain" description="Tetrahaem cytochrome" evidence="11">
    <location>
        <begin position="194"/>
        <end position="265"/>
    </location>
</feature>
<protein>
    <submittedName>
        <fullName evidence="12">Cytochrome c3 family protein</fullName>
    </submittedName>
</protein>
<dbReference type="InterPro" id="IPR008984">
    <property type="entry name" value="SMAD_FHA_dom_sf"/>
</dbReference>
<dbReference type="SUPFAM" id="SSF48695">
    <property type="entry name" value="Multiheme cytochromes"/>
    <property type="match status" value="1"/>
</dbReference>
<dbReference type="RefSeq" id="WP_290264388.1">
    <property type="nucleotide sequence ID" value="NZ_JAUFQG010000006.1"/>
</dbReference>
<keyword evidence="9" id="KW-1133">Transmembrane helix</keyword>
<evidence type="ECO:0000256" key="9">
    <source>
        <dbReference type="SAM" id="Phobius"/>
    </source>
</evidence>
<evidence type="ECO:0000313" key="12">
    <source>
        <dbReference type="EMBL" id="MFC4360673.1"/>
    </source>
</evidence>
<dbReference type="CDD" id="cd08168">
    <property type="entry name" value="Cytochrom_C3"/>
    <property type="match status" value="1"/>
</dbReference>
<comment type="subcellular location">
    <subcellularLocation>
        <location evidence="2">Cell envelope</location>
    </subcellularLocation>
</comment>
<dbReference type="InterPro" id="IPR012286">
    <property type="entry name" value="Tetrahaem_cytochrome"/>
</dbReference>
<keyword evidence="9" id="KW-0472">Membrane</keyword>
<keyword evidence="8" id="KW-0408">Iron</keyword>
<dbReference type="Gene3D" id="3.90.10.10">
    <property type="entry name" value="Cytochrome C3"/>
    <property type="match status" value="3"/>
</dbReference>
<comment type="caution">
    <text evidence="12">The sequence shown here is derived from an EMBL/GenBank/DDBJ whole genome shotgun (WGS) entry which is preliminary data.</text>
</comment>
<gene>
    <name evidence="12" type="ORF">ACFOX3_00080</name>
</gene>
<sequence length="586" mass="64812">MDILLRKKVVDEQQQTQLTDYELQAESIRMGSAPDSELQLLGPKIKGVHARLKVSDDCFELIGEKNSLFIHNGEAVKRAAINVGDEIIIDQHQLVISEPPPGFDLAIIWQPAAVGGGLLANAYKTKLAQTELRTRPIAWMAFIVILLVAGLLPLVDYSVRSLQLEPSNKQPITRYVADSFWSSGPLHSAHNVAIGERCESCHEQAFVPVQDQACTHCHGGTTTHTTVDNQHAALFADQACQNCHKEHNEPQQLTNRNDALCQSCHANLTPVATGFSAKSHPEFRVSLLQPRVSKQLGSLSTEWQLNKIAIADMAHTQENSHLKFSHQVHLDATKVRDQLNDTQLQCSNCHSLSADREHFQPITMEQQCISCHELSFDPNQPKKQLPHGDIANIYPTLEAHFLALAFGDNSQTTFERRRLPAKIDAASDCTGDVVCAKQKATAENDRQFSQSGCVTCHYIEKIDGVDAQSRWQLLPVRLTSDWYPAAQFDHRSHLTQSGETENLLCGSCHEAQSSTTSTDILIPAMANCSQCHSDNKQGNKVPMQCVSCHQYHPKSLLNSTRRSVGNQVPTPITAFMAETAEPGARP</sequence>
<accession>A0ABV8UYQ2</accession>
<dbReference type="InterPro" id="IPR051829">
    <property type="entry name" value="Multiheme_Cytochr_ET"/>
</dbReference>
<evidence type="ECO:0000256" key="6">
    <source>
        <dbReference type="ARBA" id="ARBA00022729"/>
    </source>
</evidence>
<evidence type="ECO:0000259" key="11">
    <source>
        <dbReference type="Pfam" id="PF14537"/>
    </source>
</evidence>
<evidence type="ECO:0000313" key="13">
    <source>
        <dbReference type="Proteomes" id="UP001595840"/>
    </source>
</evidence>
<keyword evidence="3" id="KW-0813">Transport</keyword>
<evidence type="ECO:0000256" key="8">
    <source>
        <dbReference type="ARBA" id="ARBA00023004"/>
    </source>
</evidence>